<evidence type="ECO:0000313" key="2">
    <source>
        <dbReference type="EMBL" id="NZA01142.1"/>
    </source>
</evidence>
<feature type="compositionally biased region" description="Basic residues" evidence="1">
    <location>
        <begin position="85"/>
        <end position="95"/>
    </location>
</feature>
<dbReference type="RefSeq" id="WP_180549649.1">
    <property type="nucleotide sequence ID" value="NZ_JACCKX010000001.1"/>
</dbReference>
<keyword evidence="3" id="KW-1185">Reference proteome</keyword>
<proteinExistence type="predicted"/>
<protein>
    <submittedName>
        <fullName evidence="2">Uncharacterized protein</fullName>
    </submittedName>
</protein>
<dbReference type="Proteomes" id="UP000589716">
    <property type="component" value="Unassembled WGS sequence"/>
</dbReference>
<feature type="region of interest" description="Disordered" evidence="1">
    <location>
        <begin position="72"/>
        <end position="95"/>
    </location>
</feature>
<name>A0A853ILJ4_9BURK</name>
<sequence>MDTSPNTSQLTALEGIVRRLVQQHMIANPAHGGPGHLDVPELRQLIFDARALFSAEELEEMEFAAMEYNEDGVHSAPRAVLRPPPLRRKPQPRSA</sequence>
<evidence type="ECO:0000256" key="1">
    <source>
        <dbReference type="SAM" id="MobiDB-lite"/>
    </source>
</evidence>
<organism evidence="2 3">
    <name type="scientific">Ottowia beijingensis</name>
    <dbReference type="NCBI Taxonomy" id="1207057"/>
    <lineage>
        <taxon>Bacteria</taxon>
        <taxon>Pseudomonadati</taxon>
        <taxon>Pseudomonadota</taxon>
        <taxon>Betaproteobacteria</taxon>
        <taxon>Burkholderiales</taxon>
        <taxon>Comamonadaceae</taxon>
        <taxon>Ottowia</taxon>
    </lineage>
</organism>
<reference evidence="2 3" key="1">
    <citation type="submission" date="2020-07" db="EMBL/GenBank/DDBJ databases">
        <authorList>
            <person name="Maaloum M."/>
        </authorList>
    </citation>
    <scope>NUCLEOTIDE SEQUENCE [LARGE SCALE GENOMIC DNA]</scope>
    <source>
        <strain evidence="2 3">GCS-AN-3</strain>
    </source>
</reference>
<accession>A0A853ILJ4</accession>
<dbReference type="AlphaFoldDB" id="A0A853ILJ4"/>
<comment type="caution">
    <text evidence="2">The sequence shown here is derived from an EMBL/GenBank/DDBJ whole genome shotgun (WGS) entry which is preliminary data.</text>
</comment>
<gene>
    <name evidence="2" type="ORF">H0I39_04045</name>
</gene>
<dbReference type="EMBL" id="JACCKX010000001">
    <property type="protein sequence ID" value="NZA01142.1"/>
    <property type="molecule type" value="Genomic_DNA"/>
</dbReference>
<evidence type="ECO:0000313" key="3">
    <source>
        <dbReference type="Proteomes" id="UP000589716"/>
    </source>
</evidence>